<dbReference type="AlphaFoldDB" id="A0A2A2MG80"/>
<name>A0A2A2MG80_9GAMM</name>
<proteinExistence type="predicted"/>
<dbReference type="PROSITE" id="PS00622">
    <property type="entry name" value="HTH_LUXR_1"/>
    <property type="match status" value="1"/>
</dbReference>
<dbReference type="RefSeq" id="WP_008812561.1">
    <property type="nucleotide sequence ID" value="NZ_CAUFSP010000002.1"/>
</dbReference>
<evidence type="ECO:0000313" key="4">
    <source>
        <dbReference type="Proteomes" id="UP000218796"/>
    </source>
</evidence>
<organism evidence="3 4">
    <name type="scientific">Hafnia paralvei</name>
    <dbReference type="NCBI Taxonomy" id="546367"/>
    <lineage>
        <taxon>Bacteria</taxon>
        <taxon>Pseudomonadati</taxon>
        <taxon>Pseudomonadota</taxon>
        <taxon>Gammaproteobacteria</taxon>
        <taxon>Enterobacterales</taxon>
        <taxon>Hafniaceae</taxon>
        <taxon>Hafnia</taxon>
    </lineage>
</organism>
<dbReference type="SMART" id="SM00421">
    <property type="entry name" value="HTH_LUXR"/>
    <property type="match status" value="1"/>
</dbReference>
<dbReference type="GO" id="GO:0006355">
    <property type="term" value="P:regulation of DNA-templated transcription"/>
    <property type="evidence" value="ECO:0007669"/>
    <property type="project" value="InterPro"/>
</dbReference>
<dbReference type="InterPro" id="IPR016032">
    <property type="entry name" value="Sig_transdc_resp-reg_C-effctor"/>
</dbReference>
<protein>
    <submittedName>
        <fullName evidence="3">Helix-turn-helix transcriptional regulator</fullName>
    </submittedName>
</protein>
<dbReference type="OrthoDB" id="6547505at2"/>
<dbReference type="GO" id="GO:0003677">
    <property type="term" value="F:DNA binding"/>
    <property type="evidence" value="ECO:0007669"/>
    <property type="project" value="UniProtKB-KW"/>
</dbReference>
<feature type="domain" description="HTH luxR-type" evidence="2">
    <location>
        <begin position="130"/>
        <end position="195"/>
    </location>
</feature>
<dbReference type="Pfam" id="PF00196">
    <property type="entry name" value="GerE"/>
    <property type="match status" value="1"/>
</dbReference>
<dbReference type="InterPro" id="IPR000792">
    <property type="entry name" value="Tscrpt_reg_LuxR_C"/>
</dbReference>
<sequence>MTRVLIDDENTFYRDGLWHFIKQHFALNALGPVELLESSEDNLNSSDIIVKVFQNGAASVCHYELLHRKSNSLLIGVCTGEWKTSLARLPDCLKGVLFIKRNESLKSLSKKIILAWKNSFAGNEKVRHCHECQALYFSPQEEKVVRYICSGFSVARIAWILSLNIKTISSHKRSVMHKFNLNSDAELLALMKSYEDRLTYSSGRKRFFYMSPSARELNIRHRIVERLIHTVAI</sequence>
<reference evidence="3 4" key="1">
    <citation type="submission" date="2017-08" db="EMBL/GenBank/DDBJ databases">
        <title>Draft Genome Sequence of Hafnia alvei CITHA-6 Isolated from Raw Bovine Milk.</title>
        <authorList>
            <person name="Culligan E.P."/>
            <person name="Mcsweeney A."/>
            <person name="O'Doherty C."/>
            <person name="Gleeson E."/>
            <person name="O'Riordan D."/>
            <person name="Sleator R.D."/>
        </authorList>
    </citation>
    <scope>NUCLEOTIDE SEQUENCE [LARGE SCALE GENOMIC DNA]</scope>
    <source>
        <strain evidence="3 4">CITHA-6</strain>
    </source>
</reference>
<keyword evidence="1" id="KW-0238">DNA-binding</keyword>
<comment type="caution">
    <text evidence="3">The sequence shown here is derived from an EMBL/GenBank/DDBJ whole genome shotgun (WGS) entry which is preliminary data.</text>
</comment>
<evidence type="ECO:0000256" key="1">
    <source>
        <dbReference type="ARBA" id="ARBA00023125"/>
    </source>
</evidence>
<evidence type="ECO:0000313" key="3">
    <source>
        <dbReference type="EMBL" id="PAV97972.1"/>
    </source>
</evidence>
<dbReference type="PRINTS" id="PR00038">
    <property type="entry name" value="HTHLUXR"/>
</dbReference>
<gene>
    <name evidence="3" type="ORF">CJD50_00345</name>
</gene>
<accession>A0A2A2MG80</accession>
<dbReference type="Proteomes" id="UP000218796">
    <property type="component" value="Unassembled WGS sequence"/>
</dbReference>
<dbReference type="EMBL" id="NQMS01000001">
    <property type="protein sequence ID" value="PAV97972.1"/>
    <property type="molecule type" value="Genomic_DNA"/>
</dbReference>
<dbReference type="PROSITE" id="PS50043">
    <property type="entry name" value="HTH_LUXR_2"/>
    <property type="match status" value="1"/>
</dbReference>
<dbReference type="InterPro" id="IPR036388">
    <property type="entry name" value="WH-like_DNA-bd_sf"/>
</dbReference>
<dbReference type="Gene3D" id="1.10.10.10">
    <property type="entry name" value="Winged helix-like DNA-binding domain superfamily/Winged helix DNA-binding domain"/>
    <property type="match status" value="1"/>
</dbReference>
<dbReference type="SUPFAM" id="SSF46894">
    <property type="entry name" value="C-terminal effector domain of the bipartite response regulators"/>
    <property type="match status" value="1"/>
</dbReference>
<dbReference type="KEGG" id="hpar:AL518_20215"/>
<dbReference type="CDD" id="cd06170">
    <property type="entry name" value="LuxR_C_like"/>
    <property type="match status" value="1"/>
</dbReference>
<keyword evidence="4" id="KW-1185">Reference proteome</keyword>
<evidence type="ECO:0000259" key="2">
    <source>
        <dbReference type="PROSITE" id="PS50043"/>
    </source>
</evidence>